<dbReference type="Pfam" id="PF12708">
    <property type="entry name" value="Pect-lyase_RHGA_epim"/>
    <property type="match status" value="1"/>
</dbReference>
<dbReference type="InterPro" id="IPR011050">
    <property type="entry name" value="Pectin_lyase_fold/virulence"/>
</dbReference>
<dbReference type="InterPro" id="IPR024535">
    <property type="entry name" value="RHGA/B-epi-like_pectate_lyase"/>
</dbReference>
<dbReference type="Gene3D" id="2.160.20.10">
    <property type="entry name" value="Single-stranded right-handed beta-helix, Pectin lyase-like"/>
    <property type="match status" value="1"/>
</dbReference>
<dbReference type="AlphaFoldDB" id="A0AAE4B7M0"/>
<name>A0AAE4B7M0_9RHOB</name>
<accession>A0AAE4B7M0</accession>
<dbReference type="InterPro" id="IPR012334">
    <property type="entry name" value="Pectin_lyas_fold"/>
</dbReference>
<dbReference type="SUPFAM" id="SSF51126">
    <property type="entry name" value="Pectin lyase-like"/>
    <property type="match status" value="1"/>
</dbReference>
<comment type="caution">
    <text evidence="2">The sequence shown here is derived from an EMBL/GenBank/DDBJ whole genome shotgun (WGS) entry which is preliminary data.</text>
</comment>
<gene>
    <name evidence="2" type="ORF">NO357_17355</name>
</gene>
<sequence length="760" mass="82136">MNKAITDGVVFMPPAFANGLDVWSSGDGTPGSDTYENAVNAALVPADQDFGGCLELQKVETTQKLRYMGETPLLPGCYLRVTAKVKAVSGNLPAVRVAGWAGGAGGVHVNGLTEVGPSTALTQYGEVVEVSAIVGPGLRGGVDMVWGREPLYGHFGLDLTGATGGVVRIDDIVIEDITSVFLRDMMAWVDVRDYGAVGDGVTDDLAAFEAADADAAGRMVMVSAGTYFLGDNMTFENEVQFEGTVTMPDAAILGLTRNYDLPAYVDAFGNEELAFKKAFQALLNGVGHESLDMGGLRVDVTAPIDMQAAVPNRSTYATRRVIRNGQFEAKGDTVWDNDVVTSQATYSVNDPKKLTGVVNIANIPVGARVEATGVGREVYVRSVNLATQELELNREFYDADGTQTFTFTRFKYLLDFSGFDRIDKMVLADIEFQCNGKSSGLCLSPAGVSFAIRDCFFTAPQYRAITSPGEGCQGLLVDRCQFLSNENTVNAQDRVSIVLNTAGNDIKLRDNRATRFRHFAVIGGTSSVITGNHFFQGDNSGQGLRTAGIVFAGANTRATVTGNYVDNCFIEWTNEYDSDPAFASELSFSQLNISDNVFLCSHTVPWFSFVVVKPYGAGHYVNHMNVTGNSFRSIGGNIERVERVDTSFADLDHAKMKNITFAGNMYKLIDTATENPLLLNHSEAGETQVWSIDGAPFLPFGGRAKNVETVQPIGAIRNGANQINRDQPFVNVERGANNDRIEIHWSEAVRGEVAVKIRMD</sequence>
<dbReference type="EMBL" id="JANHAX010000006">
    <property type="protein sequence ID" value="MDQ2091671.1"/>
    <property type="molecule type" value="Genomic_DNA"/>
</dbReference>
<organism evidence="2 3">
    <name type="scientific">Marimonas arenosa</name>
    <dbReference type="NCBI Taxonomy" id="1795305"/>
    <lineage>
        <taxon>Bacteria</taxon>
        <taxon>Pseudomonadati</taxon>
        <taxon>Pseudomonadota</taxon>
        <taxon>Alphaproteobacteria</taxon>
        <taxon>Rhodobacterales</taxon>
        <taxon>Paracoccaceae</taxon>
        <taxon>Marimonas</taxon>
    </lineage>
</organism>
<reference evidence="2" key="1">
    <citation type="submission" date="2022-07" db="EMBL/GenBank/DDBJ databases">
        <authorList>
            <person name="Otstavnykh N."/>
            <person name="Isaeva M."/>
            <person name="Bystritskaya E."/>
        </authorList>
    </citation>
    <scope>NUCLEOTIDE SEQUENCE</scope>
    <source>
        <strain evidence="2">KCTC 52189</strain>
    </source>
</reference>
<evidence type="ECO:0000313" key="3">
    <source>
        <dbReference type="Proteomes" id="UP001226762"/>
    </source>
</evidence>
<feature type="domain" description="Rhamnogalacturonase A/B/Epimerase-like pectate lyase" evidence="1">
    <location>
        <begin position="188"/>
        <end position="245"/>
    </location>
</feature>
<keyword evidence="3" id="KW-1185">Reference proteome</keyword>
<reference evidence="2" key="2">
    <citation type="submission" date="2023-02" db="EMBL/GenBank/DDBJ databases">
        <title>'Rhodoalgimonas zhirmunskyi' gen. nov., isolated from a red alga.</title>
        <authorList>
            <person name="Nedashkovskaya O.I."/>
            <person name="Otstavnykh N.Y."/>
            <person name="Bystritskaya E.P."/>
            <person name="Balabanova L.A."/>
            <person name="Isaeva M.P."/>
        </authorList>
    </citation>
    <scope>NUCLEOTIDE SEQUENCE</scope>
    <source>
        <strain evidence="2">KCTC 52189</strain>
    </source>
</reference>
<proteinExistence type="predicted"/>
<protein>
    <submittedName>
        <fullName evidence="2">Right-handed parallel beta-helix repeat-containing protein</fullName>
    </submittedName>
</protein>
<evidence type="ECO:0000313" key="2">
    <source>
        <dbReference type="EMBL" id="MDQ2091671.1"/>
    </source>
</evidence>
<dbReference type="Proteomes" id="UP001226762">
    <property type="component" value="Unassembled WGS sequence"/>
</dbReference>
<evidence type="ECO:0000259" key="1">
    <source>
        <dbReference type="Pfam" id="PF12708"/>
    </source>
</evidence>
<dbReference type="RefSeq" id="WP_306736971.1">
    <property type="nucleotide sequence ID" value="NZ_JANHAX010000006.1"/>
</dbReference>